<evidence type="ECO:0000256" key="8">
    <source>
        <dbReference type="SAM" id="Coils"/>
    </source>
</evidence>
<sequence>MVATPLIERTFHMKVQARKLFAHREGCEVILGKADDQLTKSRQEYRAAFLNYCNNQNTAALAAYYDSHNNYVQQLTATNAMIDQYHKHTLPTILQSRQEYRAAFLNYCNNQNTAALAAYYDSHNNYVQQLTATNAMIDQYHKHTLPTILQRAAADAALTLLQPARPDSKLQTEINNDIAIIRKQSELEEILTDVTAAVSEAIYQGGEIITDKCTNQLRRYESLCAQSRAVSSTADLAHLARALLTAQPPARAPLRAFLPPYPPEPDDPPIDVPAETMPPVLRGEMLLDRMDIREARLNYEQLRKDAQDLEMQIKQLQDGLDSLARIQSRNLESNLYSKVNEIQEDISLKKYDYRATQLHLAAVRAQWVVHVYVVVIYENIVKVQNGQIYKIQKQNLKNYVATIAKVKDNLFNITCIHDLVRYKINKKYVNNANKSPAKIKTKKESLDNDDDNIRYKLPAVSTKTKQDKKTKGKPKIKVNFWSKKLTNRLKKSETKKTESNQKHTEETNKTSLLSKPKPTEVKVRKQVSFLPSPLFSDNHVPMVTVPDDLTLQLNEEEANALHDDMNHTHTNNESNSDSSKLNESNNDSSTPNESKTLPPQVSPRSKRHKRSLNNNDTKSQGNENELEFFSKYVVQKLRKMETDQRIYSENLINTVLMLGQLGELNGKSKVSEP</sequence>
<feature type="compositionally biased region" description="Basic and acidic residues" evidence="9">
    <location>
        <begin position="490"/>
        <end position="508"/>
    </location>
</feature>
<dbReference type="STRING" id="76193.A0A194R1Q7"/>
<evidence type="ECO:0000256" key="4">
    <source>
        <dbReference type="ARBA" id="ARBA00022490"/>
    </source>
</evidence>
<evidence type="ECO:0000256" key="3">
    <source>
        <dbReference type="ARBA" id="ARBA00022475"/>
    </source>
</evidence>
<name>A0A194R1Q7_PAPMA</name>
<feature type="compositionally biased region" description="Polar residues" evidence="9">
    <location>
        <begin position="612"/>
        <end position="623"/>
    </location>
</feature>
<dbReference type="AlphaFoldDB" id="A0A194R1Q7"/>
<accession>A0A194R1Q7</accession>
<evidence type="ECO:0000256" key="6">
    <source>
        <dbReference type="ARBA" id="ARBA00022771"/>
    </source>
</evidence>
<keyword evidence="4" id="KW-0963">Cytoplasm</keyword>
<proteinExistence type="predicted"/>
<keyword evidence="5" id="KW-0677">Repeat</keyword>
<dbReference type="Gene3D" id="1.20.1270.60">
    <property type="entry name" value="Arfaptin homology (AH) domain/BAR domain"/>
    <property type="match status" value="1"/>
</dbReference>
<dbReference type="Proteomes" id="UP000053240">
    <property type="component" value="Unassembled WGS sequence"/>
</dbReference>
<protein>
    <submittedName>
        <fullName evidence="10">Uncharacterized protein</fullName>
    </submittedName>
</protein>
<keyword evidence="11" id="KW-1185">Reference proteome</keyword>
<evidence type="ECO:0000256" key="9">
    <source>
        <dbReference type="SAM" id="MobiDB-lite"/>
    </source>
</evidence>
<evidence type="ECO:0000256" key="1">
    <source>
        <dbReference type="ARBA" id="ARBA00004236"/>
    </source>
</evidence>
<dbReference type="GO" id="GO:0008270">
    <property type="term" value="F:zinc ion binding"/>
    <property type="evidence" value="ECO:0007669"/>
    <property type="project" value="UniProtKB-KW"/>
</dbReference>
<dbReference type="GO" id="GO:0005886">
    <property type="term" value="C:plasma membrane"/>
    <property type="evidence" value="ECO:0007669"/>
    <property type="project" value="UniProtKB-SubCell"/>
</dbReference>
<organism evidence="10 11">
    <name type="scientific">Papilio machaon</name>
    <name type="common">Old World swallowtail butterfly</name>
    <dbReference type="NCBI Taxonomy" id="76193"/>
    <lineage>
        <taxon>Eukaryota</taxon>
        <taxon>Metazoa</taxon>
        <taxon>Ecdysozoa</taxon>
        <taxon>Arthropoda</taxon>
        <taxon>Hexapoda</taxon>
        <taxon>Insecta</taxon>
        <taxon>Pterygota</taxon>
        <taxon>Neoptera</taxon>
        <taxon>Endopterygota</taxon>
        <taxon>Lepidoptera</taxon>
        <taxon>Glossata</taxon>
        <taxon>Ditrysia</taxon>
        <taxon>Papilionoidea</taxon>
        <taxon>Papilionidae</taxon>
        <taxon>Papilioninae</taxon>
        <taxon>Papilio</taxon>
    </lineage>
</organism>
<evidence type="ECO:0000256" key="2">
    <source>
        <dbReference type="ARBA" id="ARBA00004496"/>
    </source>
</evidence>
<dbReference type="InParanoid" id="A0A194R1Q7"/>
<feature type="region of interest" description="Disordered" evidence="9">
    <location>
        <begin position="489"/>
        <end position="521"/>
    </location>
</feature>
<evidence type="ECO:0000256" key="5">
    <source>
        <dbReference type="ARBA" id="ARBA00022737"/>
    </source>
</evidence>
<feature type="region of interest" description="Disordered" evidence="9">
    <location>
        <begin position="565"/>
        <end position="623"/>
    </location>
</feature>
<dbReference type="GO" id="GO:1903078">
    <property type="term" value="P:positive regulation of protein localization to plasma membrane"/>
    <property type="evidence" value="ECO:0007669"/>
    <property type="project" value="TreeGrafter"/>
</dbReference>
<keyword evidence="8" id="KW-0175">Coiled coil</keyword>
<evidence type="ECO:0000313" key="11">
    <source>
        <dbReference type="Proteomes" id="UP000053240"/>
    </source>
</evidence>
<gene>
    <name evidence="10" type="ORF">RR48_15093</name>
</gene>
<dbReference type="InterPro" id="IPR039688">
    <property type="entry name" value="STAC1/2/3"/>
</dbReference>
<feature type="compositionally biased region" description="Polar residues" evidence="9">
    <location>
        <begin position="568"/>
        <end position="603"/>
    </location>
</feature>
<keyword evidence="3" id="KW-1003">Cell membrane</keyword>
<keyword evidence="6" id="KW-0862">Zinc</keyword>
<reference evidence="10 11" key="1">
    <citation type="journal article" date="2015" name="Nat. Commun.">
        <title>Outbred genome sequencing and CRISPR/Cas9 gene editing in butterflies.</title>
        <authorList>
            <person name="Li X."/>
            <person name="Fan D."/>
            <person name="Zhang W."/>
            <person name="Liu G."/>
            <person name="Zhang L."/>
            <person name="Zhao L."/>
            <person name="Fang X."/>
            <person name="Chen L."/>
            <person name="Dong Y."/>
            <person name="Chen Y."/>
            <person name="Ding Y."/>
            <person name="Zhao R."/>
            <person name="Feng M."/>
            <person name="Zhu Y."/>
            <person name="Feng Y."/>
            <person name="Jiang X."/>
            <person name="Zhu D."/>
            <person name="Xiang H."/>
            <person name="Feng X."/>
            <person name="Li S."/>
            <person name="Wang J."/>
            <person name="Zhang G."/>
            <person name="Kronforst M.R."/>
            <person name="Wang W."/>
        </authorList>
    </citation>
    <scope>NUCLEOTIDE SEQUENCE [LARGE SCALE GENOMIC DNA]</scope>
    <source>
        <strain evidence="10">Ya'a_city_454_Pm</strain>
        <tissue evidence="10">Whole body</tissue>
    </source>
</reference>
<evidence type="ECO:0000256" key="7">
    <source>
        <dbReference type="ARBA" id="ARBA00023136"/>
    </source>
</evidence>
<dbReference type="GO" id="GO:0005737">
    <property type="term" value="C:cytoplasm"/>
    <property type="evidence" value="ECO:0007669"/>
    <property type="project" value="UniProtKB-SubCell"/>
</dbReference>
<keyword evidence="6" id="KW-0479">Metal-binding</keyword>
<comment type="subcellular location">
    <subcellularLocation>
        <location evidence="1">Cell membrane</location>
    </subcellularLocation>
    <subcellularLocation>
        <location evidence="2">Cytoplasm</location>
    </subcellularLocation>
</comment>
<keyword evidence="7" id="KW-0472">Membrane</keyword>
<dbReference type="EMBL" id="KQ460883">
    <property type="protein sequence ID" value="KPJ11454.1"/>
    <property type="molecule type" value="Genomic_DNA"/>
</dbReference>
<dbReference type="PANTHER" id="PTHR15135">
    <property type="entry name" value="STAC"/>
    <property type="match status" value="1"/>
</dbReference>
<feature type="coiled-coil region" evidence="8">
    <location>
        <begin position="292"/>
        <end position="326"/>
    </location>
</feature>
<keyword evidence="6" id="KW-0863">Zinc-finger</keyword>
<dbReference type="GO" id="GO:0003009">
    <property type="term" value="P:skeletal muscle contraction"/>
    <property type="evidence" value="ECO:0007669"/>
    <property type="project" value="TreeGrafter"/>
</dbReference>
<dbReference type="PANTHER" id="PTHR15135:SF7">
    <property type="entry name" value="STAC-LIKE, ISOFORM J"/>
    <property type="match status" value="1"/>
</dbReference>
<dbReference type="InterPro" id="IPR027267">
    <property type="entry name" value="AH/BAR_dom_sf"/>
</dbReference>
<evidence type="ECO:0000313" key="10">
    <source>
        <dbReference type="EMBL" id="KPJ11454.1"/>
    </source>
</evidence>